<feature type="domain" description="Membrane insertase YidC/Oxa/ALB C-terminal" evidence="14">
    <location>
        <begin position="359"/>
        <end position="555"/>
    </location>
</feature>
<evidence type="ECO:0000313" key="16">
    <source>
        <dbReference type="EMBL" id="TFI57425.1"/>
    </source>
</evidence>
<organism evidence="16 17">
    <name type="scientific">Sphingomonas parva</name>
    <dbReference type="NCBI Taxonomy" id="2555898"/>
    <lineage>
        <taxon>Bacteria</taxon>
        <taxon>Pseudomonadati</taxon>
        <taxon>Pseudomonadota</taxon>
        <taxon>Alphaproteobacteria</taxon>
        <taxon>Sphingomonadales</taxon>
        <taxon>Sphingomonadaceae</taxon>
        <taxon>Sphingomonas</taxon>
    </lineage>
</organism>
<keyword evidence="4 13" id="KW-0813">Transport</keyword>
<evidence type="ECO:0000256" key="8">
    <source>
        <dbReference type="ARBA" id="ARBA00022989"/>
    </source>
</evidence>
<dbReference type="Gene3D" id="2.70.98.90">
    <property type="match status" value="1"/>
</dbReference>
<evidence type="ECO:0000256" key="4">
    <source>
        <dbReference type="ARBA" id="ARBA00022448"/>
    </source>
</evidence>
<dbReference type="InterPro" id="IPR038221">
    <property type="entry name" value="YidC_periplasmic_sf"/>
</dbReference>
<evidence type="ECO:0000256" key="9">
    <source>
        <dbReference type="ARBA" id="ARBA00023136"/>
    </source>
</evidence>
<dbReference type="NCBIfam" id="TIGR03592">
    <property type="entry name" value="yidC_oxa1_cterm"/>
    <property type="match status" value="1"/>
</dbReference>
<accession>A0A4Y8ZQK6</accession>
<evidence type="ECO:0000256" key="5">
    <source>
        <dbReference type="ARBA" id="ARBA00022475"/>
    </source>
</evidence>
<keyword evidence="7 13" id="KW-0653">Protein transport</keyword>
<protein>
    <recommendedName>
        <fullName evidence="3 13">Membrane protein insertase YidC</fullName>
    </recommendedName>
    <alternativeName>
        <fullName evidence="12 13">Foldase YidC</fullName>
    </alternativeName>
    <alternativeName>
        <fullName evidence="11 13">Membrane integrase YidC</fullName>
    </alternativeName>
    <alternativeName>
        <fullName evidence="13">Membrane protein YidC</fullName>
    </alternativeName>
</protein>
<dbReference type="InterPro" id="IPR019998">
    <property type="entry name" value="Membr_insert_YidC"/>
</dbReference>
<dbReference type="PANTHER" id="PTHR12428:SF65">
    <property type="entry name" value="CYTOCHROME C OXIDASE ASSEMBLY PROTEIN COX18, MITOCHONDRIAL"/>
    <property type="match status" value="1"/>
</dbReference>
<dbReference type="RefSeq" id="WP_135088306.1">
    <property type="nucleotide sequence ID" value="NZ_SPDV01000031.1"/>
</dbReference>
<dbReference type="Pfam" id="PF14849">
    <property type="entry name" value="YidC_periplas"/>
    <property type="match status" value="1"/>
</dbReference>
<dbReference type="NCBIfam" id="TIGR03593">
    <property type="entry name" value="yidC_nterm"/>
    <property type="match status" value="1"/>
</dbReference>
<dbReference type="PRINTS" id="PR00701">
    <property type="entry name" value="60KDINNERMP"/>
</dbReference>
<dbReference type="InterPro" id="IPR028053">
    <property type="entry name" value="Membr_insert_YidC_N"/>
</dbReference>
<comment type="function">
    <text evidence="13">Required for the insertion and/or proper folding and/or complex formation of integral membrane proteins into the membrane. Involved in integration of membrane proteins that insert both dependently and independently of the Sec translocase complex, as well as at least some lipoproteins. Aids folding of multispanning membrane proteins.</text>
</comment>
<feature type="transmembrane region" description="Helical" evidence="13">
    <location>
        <begin position="7"/>
        <end position="24"/>
    </location>
</feature>
<dbReference type="PRINTS" id="PR01900">
    <property type="entry name" value="YIDCPROTEIN"/>
</dbReference>
<evidence type="ECO:0000313" key="17">
    <source>
        <dbReference type="Proteomes" id="UP000298213"/>
    </source>
</evidence>
<sequence length="572" mass="63206">MDDKRNIVLFVLLSALILIGWTFLSDRFLPTANPPATKVVDGKSVPLPKPQADPTADSPAAIRNREVVLKETPRIAIETPRLKGSLNLKGARIDDLVLTQHTESIAKDSPPIRLLSPAGSPDAYFAEFGWTGDGLAAPNKDTLWTASGSRLAPGAPLTLRWDNGKGQVFEIVLSVDDGYLFTARQRVANRAGGAVAARPYSLVSRATASRDPDSWTSHVGPLGVFNGKADYDTDYKDLAVGARQPHATTGGWLGFGDKYWLTALIPDQGASAEAAFTHGRSGSFQADLQGPVTLINPGRAVATETRFFAGAKEIDLLEHYQNDLGITEFERAIDWGWFGVFMAPIFKLLRWLYAAIGNFGLAIICLTMIVRALMFPIANKQFKSMAAMRVLQPKMKALQERYKDDKPKLQQEMLKLYQEEKVNPMAGCLPILIQIPIFYALYKTLMVAVEMRHKPFVLWIKDLSAPDPLTPVNLFGYLDFTPPSFLALGVLPILLGVTMWLQFKLNPPQADPVQQQVFGIMPWVLMFVMAPFAAGLQLYWTVNNILTIIQQKWLYSRHPGMKAATAPVPETK</sequence>
<feature type="transmembrane region" description="Helical" evidence="13">
    <location>
        <begin position="517"/>
        <end position="540"/>
    </location>
</feature>
<evidence type="ECO:0000256" key="12">
    <source>
        <dbReference type="ARBA" id="ARBA00033342"/>
    </source>
</evidence>
<dbReference type="CDD" id="cd19961">
    <property type="entry name" value="EcYidC-like_peri"/>
    <property type="match status" value="1"/>
</dbReference>
<dbReference type="GO" id="GO:0005886">
    <property type="term" value="C:plasma membrane"/>
    <property type="evidence" value="ECO:0007669"/>
    <property type="project" value="UniProtKB-SubCell"/>
</dbReference>
<evidence type="ECO:0000256" key="3">
    <source>
        <dbReference type="ARBA" id="ARBA00015325"/>
    </source>
</evidence>
<evidence type="ECO:0000256" key="6">
    <source>
        <dbReference type="ARBA" id="ARBA00022692"/>
    </source>
</evidence>
<evidence type="ECO:0000256" key="10">
    <source>
        <dbReference type="ARBA" id="ARBA00023186"/>
    </source>
</evidence>
<keyword evidence="5 13" id="KW-1003">Cell membrane</keyword>
<evidence type="ECO:0000259" key="14">
    <source>
        <dbReference type="Pfam" id="PF02096"/>
    </source>
</evidence>
<dbReference type="Pfam" id="PF02096">
    <property type="entry name" value="60KD_IMP"/>
    <property type="match status" value="1"/>
</dbReference>
<feature type="transmembrane region" description="Helical" evidence="13">
    <location>
        <begin position="351"/>
        <end position="374"/>
    </location>
</feature>
<dbReference type="GO" id="GO:0015031">
    <property type="term" value="P:protein transport"/>
    <property type="evidence" value="ECO:0007669"/>
    <property type="project" value="UniProtKB-KW"/>
</dbReference>
<dbReference type="GO" id="GO:0051205">
    <property type="term" value="P:protein insertion into membrane"/>
    <property type="evidence" value="ECO:0007669"/>
    <property type="project" value="TreeGrafter"/>
</dbReference>
<comment type="subunit">
    <text evidence="13">Interacts with the Sec translocase complex via SecD. Specifically interacts with transmembrane segments of nascent integral membrane proteins during membrane integration.</text>
</comment>
<comment type="caution">
    <text evidence="16">The sequence shown here is derived from an EMBL/GenBank/DDBJ whole genome shotgun (WGS) entry which is preliminary data.</text>
</comment>
<feature type="domain" description="Membrane insertase YidC N-terminal" evidence="15">
    <location>
        <begin position="74"/>
        <end position="348"/>
    </location>
</feature>
<dbReference type="CDD" id="cd20070">
    <property type="entry name" value="5TM_YidC_Alb3"/>
    <property type="match status" value="1"/>
</dbReference>
<keyword evidence="8 13" id="KW-1133">Transmembrane helix</keyword>
<reference evidence="16 17" key="1">
    <citation type="submission" date="2019-03" db="EMBL/GenBank/DDBJ databases">
        <title>Genome sequence of Sphingomonas sp. 17J27-24.</title>
        <authorList>
            <person name="Kim M."/>
            <person name="Maeng S."/>
            <person name="Sathiyaraj S."/>
        </authorList>
    </citation>
    <scope>NUCLEOTIDE SEQUENCE [LARGE SCALE GENOMIC DNA]</scope>
    <source>
        <strain evidence="16 17">17J27-24</strain>
    </source>
</reference>
<dbReference type="InterPro" id="IPR028055">
    <property type="entry name" value="YidC/Oxa/ALB_C"/>
</dbReference>
<comment type="similarity">
    <text evidence="2 13">Belongs to the OXA1/ALB3/YidC family. Type 1 subfamily.</text>
</comment>
<keyword evidence="17" id="KW-1185">Reference proteome</keyword>
<dbReference type="OrthoDB" id="9780552at2"/>
<dbReference type="Proteomes" id="UP000298213">
    <property type="component" value="Unassembled WGS sequence"/>
</dbReference>
<dbReference type="NCBIfam" id="NF002353">
    <property type="entry name" value="PRK01318.1-4"/>
    <property type="match status" value="1"/>
</dbReference>
<keyword evidence="6 13" id="KW-0812">Transmembrane</keyword>
<evidence type="ECO:0000259" key="15">
    <source>
        <dbReference type="Pfam" id="PF14849"/>
    </source>
</evidence>
<feature type="transmembrane region" description="Helical" evidence="13">
    <location>
        <begin position="485"/>
        <end position="505"/>
    </location>
</feature>
<dbReference type="HAMAP" id="MF_01810">
    <property type="entry name" value="YidC_type1"/>
    <property type="match status" value="1"/>
</dbReference>
<evidence type="ECO:0000256" key="13">
    <source>
        <dbReference type="HAMAP-Rule" id="MF_01810"/>
    </source>
</evidence>
<dbReference type="GO" id="GO:0032977">
    <property type="term" value="F:membrane insertase activity"/>
    <property type="evidence" value="ECO:0007669"/>
    <property type="project" value="InterPro"/>
</dbReference>
<dbReference type="InterPro" id="IPR001708">
    <property type="entry name" value="YidC/ALB3/OXA1/COX18"/>
</dbReference>
<comment type="subcellular location">
    <subcellularLocation>
        <location evidence="1">Cell inner membrane</location>
        <topology evidence="1">Multi-pass membrane protein</topology>
    </subcellularLocation>
    <subcellularLocation>
        <location evidence="13">Cell membrane</location>
        <topology evidence="13">Multi-pass membrane protein</topology>
    </subcellularLocation>
</comment>
<dbReference type="EMBL" id="SPDV01000031">
    <property type="protein sequence ID" value="TFI57425.1"/>
    <property type="molecule type" value="Genomic_DNA"/>
</dbReference>
<proteinExistence type="inferred from homology"/>
<keyword evidence="9 13" id="KW-0472">Membrane</keyword>
<evidence type="ECO:0000256" key="11">
    <source>
        <dbReference type="ARBA" id="ARBA00033245"/>
    </source>
</evidence>
<keyword evidence="10 13" id="KW-0143">Chaperone</keyword>
<dbReference type="AlphaFoldDB" id="A0A4Y8ZQK6"/>
<evidence type="ECO:0000256" key="1">
    <source>
        <dbReference type="ARBA" id="ARBA00004429"/>
    </source>
</evidence>
<name>A0A4Y8ZQK6_9SPHN</name>
<dbReference type="PANTHER" id="PTHR12428">
    <property type="entry name" value="OXA1"/>
    <property type="match status" value="1"/>
</dbReference>
<dbReference type="InterPro" id="IPR047196">
    <property type="entry name" value="YidC_ALB_C"/>
</dbReference>
<gene>
    <name evidence="13 16" type="primary">yidC</name>
    <name evidence="16" type="ORF">E2493_15220</name>
</gene>
<evidence type="ECO:0000256" key="2">
    <source>
        <dbReference type="ARBA" id="ARBA00010527"/>
    </source>
</evidence>
<evidence type="ECO:0000256" key="7">
    <source>
        <dbReference type="ARBA" id="ARBA00022927"/>
    </source>
</evidence>